<proteinExistence type="predicted"/>
<keyword evidence="3 5" id="KW-1133">Transmembrane helix</keyword>
<keyword evidence="8" id="KW-1185">Reference proteome</keyword>
<dbReference type="Pfam" id="PF01490">
    <property type="entry name" value="Aa_trans"/>
    <property type="match status" value="1"/>
</dbReference>
<reference evidence="7" key="1">
    <citation type="submission" date="2021-01" db="EMBL/GenBank/DDBJ databases">
        <authorList>
            <consortium name="Aspergillus luchuensis mut. kawachii IFO 4304 genome sequencing consortium"/>
            <person name="Kazuki M."/>
            <person name="Futagami T."/>
        </authorList>
    </citation>
    <scope>NUCLEOTIDE SEQUENCE</scope>
    <source>
        <strain evidence="7">IFO 4308</strain>
    </source>
</reference>
<accession>A0A7R8A1Y3</accession>
<evidence type="ECO:0000256" key="2">
    <source>
        <dbReference type="ARBA" id="ARBA00022692"/>
    </source>
</evidence>
<dbReference type="InterPro" id="IPR013057">
    <property type="entry name" value="AA_transpt_TM"/>
</dbReference>
<protein>
    <recommendedName>
        <fullName evidence="6">Amino acid transporter transmembrane domain-containing protein</fullName>
    </recommendedName>
</protein>
<dbReference type="GO" id="GO:0016020">
    <property type="term" value="C:membrane"/>
    <property type="evidence" value="ECO:0007669"/>
    <property type="project" value="UniProtKB-SubCell"/>
</dbReference>
<feature type="transmembrane region" description="Helical" evidence="5">
    <location>
        <begin position="39"/>
        <end position="60"/>
    </location>
</feature>
<feature type="transmembrane region" description="Helical" evidence="5">
    <location>
        <begin position="7"/>
        <end position="27"/>
    </location>
</feature>
<evidence type="ECO:0000313" key="8">
    <source>
        <dbReference type="Proteomes" id="UP000661280"/>
    </source>
</evidence>
<evidence type="ECO:0000256" key="5">
    <source>
        <dbReference type="SAM" id="Phobius"/>
    </source>
</evidence>
<keyword evidence="4 5" id="KW-0472">Membrane</keyword>
<evidence type="ECO:0000256" key="3">
    <source>
        <dbReference type="ARBA" id="ARBA00022989"/>
    </source>
</evidence>
<dbReference type="EMBL" id="AP024430">
    <property type="protein sequence ID" value="BCS01947.1"/>
    <property type="molecule type" value="Genomic_DNA"/>
</dbReference>
<dbReference type="Proteomes" id="UP000661280">
    <property type="component" value="Chromosome 6"/>
</dbReference>
<name>A0A7R8A1Y3_ASPKA</name>
<dbReference type="AlphaFoldDB" id="A0A7R8A1Y3"/>
<dbReference type="KEGG" id="aluc:AKAW2_60211S"/>
<keyword evidence="2 5" id="KW-0812">Transmembrane</keyword>
<comment type="subcellular location">
    <subcellularLocation>
        <location evidence="1">Membrane</location>
    </subcellularLocation>
</comment>
<evidence type="ECO:0000259" key="6">
    <source>
        <dbReference type="Pfam" id="PF01490"/>
    </source>
</evidence>
<dbReference type="RefSeq" id="XP_041545709.1">
    <property type="nucleotide sequence ID" value="XM_041692310.1"/>
</dbReference>
<evidence type="ECO:0000313" key="7">
    <source>
        <dbReference type="EMBL" id="BCS01947.1"/>
    </source>
</evidence>
<feature type="transmembrane region" description="Helical" evidence="5">
    <location>
        <begin position="72"/>
        <end position="95"/>
    </location>
</feature>
<sequence>MHQRGLVSIGTWVMIGLVLWTLAWIISEAIPVFNDLLSLITALFASWFTYGLSGIFWLFLNWGRYSSSRRKILLTGLNLLVVVVGGCLCALGLYVSGKSIHDHPKSTSFSCSNNT</sequence>
<dbReference type="OrthoDB" id="294730at2759"/>
<gene>
    <name evidence="7" type="ORF">AKAW2_60211S</name>
</gene>
<organism evidence="7 8">
    <name type="scientific">Aspergillus kawachii</name>
    <name type="common">White koji mold</name>
    <name type="synonym">Aspergillus awamori var. kawachi</name>
    <dbReference type="NCBI Taxonomy" id="1069201"/>
    <lineage>
        <taxon>Eukaryota</taxon>
        <taxon>Fungi</taxon>
        <taxon>Dikarya</taxon>
        <taxon>Ascomycota</taxon>
        <taxon>Pezizomycotina</taxon>
        <taxon>Eurotiomycetes</taxon>
        <taxon>Eurotiomycetidae</taxon>
        <taxon>Eurotiales</taxon>
        <taxon>Aspergillaceae</taxon>
        <taxon>Aspergillus</taxon>
        <taxon>Aspergillus subgen. Circumdati</taxon>
    </lineage>
</organism>
<reference evidence="7" key="2">
    <citation type="submission" date="2021-02" db="EMBL/GenBank/DDBJ databases">
        <title>Aspergillus luchuensis mut. kawachii IFO 4304 genome sequence.</title>
        <authorList>
            <person name="Mori K."/>
            <person name="Kadooka C."/>
            <person name="Goto M."/>
            <person name="Futagami T."/>
        </authorList>
    </citation>
    <scope>NUCLEOTIDE SEQUENCE</scope>
    <source>
        <strain evidence="7">IFO 4308</strain>
    </source>
</reference>
<feature type="domain" description="Amino acid transporter transmembrane" evidence="6">
    <location>
        <begin position="11"/>
        <end position="95"/>
    </location>
</feature>
<dbReference type="GeneID" id="64963268"/>
<evidence type="ECO:0000256" key="4">
    <source>
        <dbReference type="ARBA" id="ARBA00023136"/>
    </source>
</evidence>
<evidence type="ECO:0000256" key="1">
    <source>
        <dbReference type="ARBA" id="ARBA00004370"/>
    </source>
</evidence>